<protein>
    <submittedName>
        <fullName evidence="2">Uncharacterized protein</fullName>
    </submittedName>
</protein>
<dbReference type="EMBL" id="BGPR01018115">
    <property type="protein sequence ID" value="GBN78281.1"/>
    <property type="molecule type" value="Genomic_DNA"/>
</dbReference>
<evidence type="ECO:0000313" key="2">
    <source>
        <dbReference type="EMBL" id="GBN78281.1"/>
    </source>
</evidence>
<gene>
    <name evidence="2" type="ORF">AVEN_121944_1</name>
    <name evidence="1" type="ORF">AVEN_243077_1</name>
</gene>
<keyword evidence="3" id="KW-1185">Reference proteome</keyword>
<proteinExistence type="predicted"/>
<comment type="caution">
    <text evidence="2">The sequence shown here is derived from an EMBL/GenBank/DDBJ whole genome shotgun (WGS) entry which is preliminary data.</text>
</comment>
<evidence type="ECO:0000313" key="3">
    <source>
        <dbReference type="Proteomes" id="UP000499080"/>
    </source>
</evidence>
<dbReference type="AlphaFoldDB" id="A0A4Y2RRJ0"/>
<organism evidence="2 3">
    <name type="scientific">Araneus ventricosus</name>
    <name type="common">Orbweaver spider</name>
    <name type="synonym">Epeira ventricosa</name>
    <dbReference type="NCBI Taxonomy" id="182803"/>
    <lineage>
        <taxon>Eukaryota</taxon>
        <taxon>Metazoa</taxon>
        <taxon>Ecdysozoa</taxon>
        <taxon>Arthropoda</taxon>
        <taxon>Chelicerata</taxon>
        <taxon>Arachnida</taxon>
        <taxon>Araneae</taxon>
        <taxon>Araneomorphae</taxon>
        <taxon>Entelegynae</taxon>
        <taxon>Araneoidea</taxon>
        <taxon>Araneidae</taxon>
        <taxon>Araneus</taxon>
    </lineage>
</organism>
<evidence type="ECO:0000313" key="1">
    <source>
        <dbReference type="EMBL" id="GBN78234.1"/>
    </source>
</evidence>
<accession>A0A4Y2RRJ0</accession>
<name>A0A4Y2RRJ0_ARAVE</name>
<reference evidence="2 3" key="1">
    <citation type="journal article" date="2019" name="Sci. Rep.">
        <title>Orb-weaving spider Araneus ventricosus genome elucidates the spidroin gene catalogue.</title>
        <authorList>
            <person name="Kono N."/>
            <person name="Nakamura H."/>
            <person name="Ohtoshi R."/>
            <person name="Moran D.A.P."/>
            <person name="Shinohara A."/>
            <person name="Yoshida Y."/>
            <person name="Fujiwara M."/>
            <person name="Mori M."/>
            <person name="Tomita M."/>
            <person name="Arakawa K."/>
        </authorList>
    </citation>
    <scope>NUCLEOTIDE SEQUENCE [LARGE SCALE GENOMIC DNA]</scope>
</reference>
<sequence length="94" mass="10456">MDLPVVNDLLKRMGYKCRMMESGTMPFAWNRAIVNDRLKAGNSSVLHSSPFVPRLVFFHPFKSKNQARHSVGAPTCDITALRPPQGGFPVLLST</sequence>
<dbReference type="EMBL" id="BGPR01018087">
    <property type="protein sequence ID" value="GBN78234.1"/>
    <property type="molecule type" value="Genomic_DNA"/>
</dbReference>
<dbReference type="Proteomes" id="UP000499080">
    <property type="component" value="Unassembled WGS sequence"/>
</dbReference>